<dbReference type="KEGG" id="uam:UABAM_05972"/>
<evidence type="ECO:0000256" key="4">
    <source>
        <dbReference type="ARBA" id="ARBA00022801"/>
    </source>
</evidence>
<gene>
    <name evidence="7" type="ORF">UABAM_05972</name>
</gene>
<protein>
    <submittedName>
        <fullName evidence="7">Peptidase M20</fullName>
    </submittedName>
</protein>
<dbReference type="GO" id="GO:0046872">
    <property type="term" value="F:metal ion binding"/>
    <property type="evidence" value="ECO:0007669"/>
    <property type="project" value="UniProtKB-KW"/>
</dbReference>
<dbReference type="AlphaFoldDB" id="A0A5S9IUV2"/>
<comment type="similarity">
    <text evidence="1">Belongs to the peptidase M20A family.</text>
</comment>
<accession>A0A5S9IUV2</accession>
<dbReference type="GO" id="GO:0008233">
    <property type="term" value="F:peptidase activity"/>
    <property type="evidence" value="ECO:0007669"/>
    <property type="project" value="UniProtKB-KW"/>
</dbReference>
<dbReference type="GO" id="GO:0016811">
    <property type="term" value="F:hydrolase activity, acting on carbon-nitrogen (but not peptide) bonds, in linear amides"/>
    <property type="evidence" value="ECO:0007669"/>
    <property type="project" value="TreeGrafter"/>
</dbReference>
<dbReference type="Gene3D" id="1.10.150.900">
    <property type="match status" value="1"/>
</dbReference>
<dbReference type="CDD" id="cd05674">
    <property type="entry name" value="M20_yscS"/>
    <property type="match status" value="1"/>
</dbReference>
<dbReference type="InterPro" id="IPR036264">
    <property type="entry name" value="Bact_exopeptidase_dim_dom"/>
</dbReference>
<dbReference type="SUPFAM" id="SSF55031">
    <property type="entry name" value="Bacterial exopeptidase dimerisation domain"/>
    <property type="match status" value="1"/>
</dbReference>
<keyword evidence="5" id="KW-0862">Zinc</keyword>
<dbReference type="PANTHER" id="PTHR45962:SF1">
    <property type="entry name" value="N-FATTY-ACYL-AMINO ACID SYNTHASE_HYDROLASE PM20D1"/>
    <property type="match status" value="1"/>
</dbReference>
<dbReference type="Proteomes" id="UP000326354">
    <property type="component" value="Chromosome"/>
</dbReference>
<evidence type="ECO:0000259" key="6">
    <source>
        <dbReference type="Pfam" id="PF07687"/>
    </source>
</evidence>
<sequence length="490" mass="55049">MKKWIKRISLTLLLVLLLITTLFFINFMQFSSQQVDVDVEEVAMNERSIDILSQSVRFKTISYEDRSKIDIGEFEKFHAFIEKSFPKVHKHLQREKVNHSLLYTWKGSDPSLDPYLLMGHMDVVPIEKGTEKNWEYPPFSGKVTQEHIWGRGTMDDKGMIVSILEATEMLLEQNFTPKRTVYFCFGHDEEIDGLHGAKKVAELLKSRGIRLSFVLDEGLVVTRGLVPGLSGPVAVIGIAEKGFVNLELKVVTKGGHSSMPSYPSTIGILSTAIHKLEKNLLPAKISGAARKMFEFLGPEMSFAEKMAMANLWILEPLIISQLEKKATSNSLLRTTTAVTVIKAGEKNNVLSSHARAVVNFRIIPGETVSFVKKRVEEIIGDARVKVNILGEGAGDPSKVSPVETFGFRTLQRSISQVFADVLVAPGLMVARTDSRHFEIVCDNVYRFAPMLMFAEDVGRIHGTNERLTIKNFKQCIQFFYHLIKNAQSQS</sequence>
<evidence type="ECO:0000256" key="1">
    <source>
        <dbReference type="ARBA" id="ARBA00006247"/>
    </source>
</evidence>
<organism evidence="7 8">
    <name type="scientific">Uabimicrobium amorphum</name>
    <dbReference type="NCBI Taxonomy" id="2596890"/>
    <lineage>
        <taxon>Bacteria</taxon>
        <taxon>Pseudomonadati</taxon>
        <taxon>Planctomycetota</taxon>
        <taxon>Candidatus Uabimicrobiia</taxon>
        <taxon>Candidatus Uabimicrobiales</taxon>
        <taxon>Candidatus Uabimicrobiaceae</taxon>
        <taxon>Candidatus Uabimicrobium</taxon>
    </lineage>
</organism>
<dbReference type="InterPro" id="IPR011650">
    <property type="entry name" value="Peptidase_M20_dimer"/>
</dbReference>
<dbReference type="Gene3D" id="3.30.70.360">
    <property type="match status" value="1"/>
</dbReference>
<dbReference type="GO" id="GO:0043605">
    <property type="term" value="P:amide catabolic process"/>
    <property type="evidence" value="ECO:0007669"/>
    <property type="project" value="TreeGrafter"/>
</dbReference>
<evidence type="ECO:0000256" key="2">
    <source>
        <dbReference type="ARBA" id="ARBA00022670"/>
    </source>
</evidence>
<dbReference type="OrthoDB" id="9792335at2"/>
<dbReference type="InterPro" id="IPR047177">
    <property type="entry name" value="Pept_M20A"/>
</dbReference>
<name>A0A5S9IUV2_UABAM</name>
<evidence type="ECO:0000256" key="5">
    <source>
        <dbReference type="ARBA" id="ARBA00022833"/>
    </source>
</evidence>
<feature type="domain" description="Peptidase M20 dimerisation" evidence="6">
    <location>
        <begin position="238"/>
        <end position="382"/>
    </location>
</feature>
<keyword evidence="2" id="KW-0645">Protease</keyword>
<dbReference type="FunFam" id="1.10.150.900:FF:000003">
    <property type="entry name" value="N-fatty-acyl-amino acid synthase/hydrolase PM20D1"/>
    <property type="match status" value="1"/>
</dbReference>
<evidence type="ECO:0000313" key="8">
    <source>
        <dbReference type="Proteomes" id="UP000326354"/>
    </source>
</evidence>
<dbReference type="RefSeq" id="WP_151971576.1">
    <property type="nucleotide sequence ID" value="NZ_AP019860.1"/>
</dbReference>
<dbReference type="EMBL" id="AP019860">
    <property type="protein sequence ID" value="BBM87560.1"/>
    <property type="molecule type" value="Genomic_DNA"/>
</dbReference>
<dbReference type="InterPro" id="IPR002933">
    <property type="entry name" value="Peptidase_M20"/>
</dbReference>
<dbReference type="Pfam" id="PF01546">
    <property type="entry name" value="Peptidase_M20"/>
    <property type="match status" value="1"/>
</dbReference>
<dbReference type="GO" id="GO:0006629">
    <property type="term" value="P:lipid metabolic process"/>
    <property type="evidence" value="ECO:0007669"/>
    <property type="project" value="UniProtKB-ARBA"/>
</dbReference>
<dbReference type="SUPFAM" id="SSF53187">
    <property type="entry name" value="Zn-dependent exopeptidases"/>
    <property type="match status" value="1"/>
</dbReference>
<evidence type="ECO:0000256" key="3">
    <source>
        <dbReference type="ARBA" id="ARBA00022723"/>
    </source>
</evidence>
<dbReference type="GO" id="GO:0006508">
    <property type="term" value="P:proteolysis"/>
    <property type="evidence" value="ECO:0007669"/>
    <property type="project" value="UniProtKB-KW"/>
</dbReference>
<evidence type="ECO:0000313" key="7">
    <source>
        <dbReference type="EMBL" id="BBM87560.1"/>
    </source>
</evidence>
<reference evidence="7 8" key="1">
    <citation type="submission" date="2019-08" db="EMBL/GenBank/DDBJ databases">
        <title>Complete genome sequence of Candidatus Uab amorphum.</title>
        <authorList>
            <person name="Shiratori T."/>
            <person name="Suzuki S."/>
            <person name="Kakizawa Y."/>
            <person name="Ishida K."/>
        </authorList>
    </citation>
    <scope>NUCLEOTIDE SEQUENCE [LARGE SCALE GENOMIC DNA]</scope>
    <source>
        <strain evidence="7 8">SRT547</strain>
    </source>
</reference>
<dbReference type="Pfam" id="PF07687">
    <property type="entry name" value="M20_dimer"/>
    <property type="match status" value="1"/>
</dbReference>
<dbReference type="GO" id="GO:0006520">
    <property type="term" value="P:amino acid metabolic process"/>
    <property type="evidence" value="ECO:0007669"/>
    <property type="project" value="UniProtKB-ARBA"/>
</dbReference>
<dbReference type="FunFam" id="3.40.630.10:FF:000027">
    <property type="entry name" value="N-fatty-acyl-amino acid synthase/hydrolase PM20D1"/>
    <property type="match status" value="1"/>
</dbReference>
<keyword evidence="3" id="KW-0479">Metal-binding</keyword>
<dbReference type="PANTHER" id="PTHR45962">
    <property type="entry name" value="N-FATTY-ACYL-AMINO ACID SYNTHASE/HYDROLASE PM20D1"/>
    <property type="match status" value="1"/>
</dbReference>
<dbReference type="NCBIfam" id="NF006113">
    <property type="entry name" value="PRK08262.1-4"/>
    <property type="match status" value="1"/>
</dbReference>
<dbReference type="Gene3D" id="3.40.630.10">
    <property type="entry name" value="Zn peptidases"/>
    <property type="match status" value="1"/>
</dbReference>
<proteinExistence type="inferred from homology"/>
<keyword evidence="4" id="KW-0378">Hydrolase</keyword>
<keyword evidence="8" id="KW-1185">Reference proteome</keyword>
<dbReference type="GO" id="GO:0005576">
    <property type="term" value="C:extracellular region"/>
    <property type="evidence" value="ECO:0007669"/>
    <property type="project" value="UniProtKB-ARBA"/>
</dbReference>
<dbReference type="GO" id="GO:0043604">
    <property type="term" value="P:amide biosynthetic process"/>
    <property type="evidence" value="ECO:0007669"/>
    <property type="project" value="TreeGrafter"/>
</dbReference>